<dbReference type="EMBL" id="SWMU01000001">
    <property type="protein sequence ID" value="TKS56932.1"/>
    <property type="molecule type" value="Genomic_DNA"/>
</dbReference>
<dbReference type="InterPro" id="IPR008979">
    <property type="entry name" value="Galactose-bd-like_sf"/>
</dbReference>
<comment type="caution">
    <text evidence="3">The sequence shown here is derived from an EMBL/GenBank/DDBJ whole genome shotgun (WGS) entry which is preliminary data.</text>
</comment>
<keyword evidence="4" id="KW-1185">Reference proteome</keyword>
<comment type="similarity">
    <text evidence="1">Belongs to the CIA30 family.</text>
</comment>
<dbReference type="Proteomes" id="UP000306552">
    <property type="component" value="Unassembled WGS sequence"/>
</dbReference>
<evidence type="ECO:0000256" key="1">
    <source>
        <dbReference type="ARBA" id="ARBA00007884"/>
    </source>
</evidence>
<dbReference type="AlphaFoldDB" id="A0A4U5TSD3"/>
<sequence>MSVNAQQTIFSFPQANSTEEWQIVNDGVMGGLSESKLTLTEKGYGQFSGHVSLENNGGFASMRLLTNIQINSEYQHVILYLKGDGKNYQFRLKGDQSQPQSYVQEFKTNGEWQTIKLKLSGFSPQFRGRALDLPNFNFSKIEEVRFLIANKKEEDFKLLVKSIGLE</sequence>
<dbReference type="Pfam" id="PF08547">
    <property type="entry name" value="CIA30"/>
    <property type="match status" value="1"/>
</dbReference>
<dbReference type="RefSeq" id="WP_138930636.1">
    <property type="nucleotide sequence ID" value="NZ_SWMU01000001.1"/>
</dbReference>
<gene>
    <name evidence="3" type="ORF">FCN74_00465</name>
</gene>
<proteinExistence type="inferred from homology"/>
<dbReference type="PANTHER" id="PTHR13194:SF19">
    <property type="entry name" value="NAD(P)-BINDING ROSSMANN-FOLD SUPERFAMILY PROTEIN"/>
    <property type="match status" value="1"/>
</dbReference>
<name>A0A4U5TSD3_9FLAO</name>
<feature type="domain" description="NADH:ubiquinone oxidoreductase intermediate-associated protein 30" evidence="2">
    <location>
        <begin position="10"/>
        <end position="160"/>
    </location>
</feature>
<dbReference type="InterPro" id="IPR039131">
    <property type="entry name" value="NDUFAF1"/>
</dbReference>
<dbReference type="InterPro" id="IPR013857">
    <property type="entry name" value="NADH-UbQ_OxRdtase-assoc_prot30"/>
</dbReference>
<protein>
    <submittedName>
        <fullName evidence="3">CIA30 family protein</fullName>
    </submittedName>
</protein>
<evidence type="ECO:0000313" key="4">
    <source>
        <dbReference type="Proteomes" id="UP000306552"/>
    </source>
</evidence>
<dbReference type="SUPFAM" id="SSF49785">
    <property type="entry name" value="Galactose-binding domain-like"/>
    <property type="match status" value="1"/>
</dbReference>
<accession>A0A4U5TSD3</accession>
<organism evidence="3 4">
    <name type="scientific">Mesohalobacter halotolerans</name>
    <dbReference type="NCBI Taxonomy" id="1883405"/>
    <lineage>
        <taxon>Bacteria</taxon>
        <taxon>Pseudomonadati</taxon>
        <taxon>Bacteroidota</taxon>
        <taxon>Flavobacteriia</taxon>
        <taxon>Flavobacteriales</taxon>
        <taxon>Flavobacteriaceae</taxon>
        <taxon>Mesohalobacter</taxon>
    </lineage>
</organism>
<dbReference type="OrthoDB" id="442188at2"/>
<evidence type="ECO:0000259" key="2">
    <source>
        <dbReference type="Pfam" id="PF08547"/>
    </source>
</evidence>
<evidence type="ECO:0000313" key="3">
    <source>
        <dbReference type="EMBL" id="TKS56932.1"/>
    </source>
</evidence>
<dbReference type="PANTHER" id="PTHR13194">
    <property type="entry name" value="COMPLEX I INTERMEDIATE-ASSOCIATED PROTEIN 30"/>
    <property type="match status" value="1"/>
</dbReference>
<reference evidence="3 4" key="1">
    <citation type="submission" date="2019-04" db="EMBL/GenBank/DDBJ databases">
        <title>Psychroflexus halotolerans sp. nov., isolated from a marine solar saltern.</title>
        <authorList>
            <person name="Feng X."/>
        </authorList>
    </citation>
    <scope>NUCLEOTIDE SEQUENCE [LARGE SCALE GENOMIC DNA]</scope>
    <source>
        <strain evidence="3 4">WDS2C27</strain>
    </source>
</reference>